<sequence length="121" mass="13327">MRADHPFIARSPRAPRSARRSVSERLEDAVLALAGGLGAVTIHREMPWASITFAGTRHTMTLCFTGSGAVDAGEELLARLPDHEFTIPGQLVADAQIHKVEHEMLPEPKLRIQVELLLLEE</sequence>
<evidence type="ECO:0000313" key="3">
    <source>
        <dbReference type="Proteomes" id="UP000515297"/>
    </source>
</evidence>
<dbReference type="RefSeq" id="WP_185885229.1">
    <property type="nucleotide sequence ID" value="NZ_CP060052.1"/>
</dbReference>
<dbReference type="Proteomes" id="UP000515297">
    <property type="component" value="Chromosome"/>
</dbReference>
<gene>
    <name evidence="2" type="ORF">H4O24_06260</name>
</gene>
<proteinExistence type="predicted"/>
<evidence type="ECO:0000256" key="1">
    <source>
        <dbReference type="SAM" id="MobiDB-lite"/>
    </source>
</evidence>
<name>A0A7G6VWU9_9SPHN</name>
<organism evidence="2 3">
    <name type="scientific">Croceicoccus marinus</name>
    <dbReference type="NCBI Taxonomy" id="450378"/>
    <lineage>
        <taxon>Bacteria</taxon>
        <taxon>Pseudomonadati</taxon>
        <taxon>Pseudomonadota</taxon>
        <taxon>Alphaproteobacteria</taxon>
        <taxon>Sphingomonadales</taxon>
        <taxon>Erythrobacteraceae</taxon>
        <taxon>Croceicoccus</taxon>
    </lineage>
</organism>
<dbReference type="EMBL" id="CP060052">
    <property type="protein sequence ID" value="QNE06214.1"/>
    <property type="molecule type" value="Genomic_DNA"/>
</dbReference>
<reference evidence="2 3" key="1">
    <citation type="submission" date="2020-08" db="EMBL/GenBank/DDBJ databases">
        <authorList>
            <person name="Liu G."/>
            <person name="Sun C."/>
        </authorList>
    </citation>
    <scope>NUCLEOTIDE SEQUENCE [LARGE SCALE GENOMIC DNA]</scope>
    <source>
        <strain evidence="2 3">OT19</strain>
    </source>
</reference>
<evidence type="ECO:0000313" key="2">
    <source>
        <dbReference type="EMBL" id="QNE06214.1"/>
    </source>
</evidence>
<dbReference type="AlphaFoldDB" id="A0A7G6VWU9"/>
<protein>
    <submittedName>
        <fullName evidence="2">Uncharacterized protein</fullName>
    </submittedName>
</protein>
<accession>A0A7G6VWU9</accession>
<feature type="region of interest" description="Disordered" evidence="1">
    <location>
        <begin position="1"/>
        <end position="21"/>
    </location>
</feature>